<keyword evidence="10" id="KW-0472">Membrane</keyword>
<evidence type="ECO:0000256" key="9">
    <source>
        <dbReference type="ARBA" id="ARBA00022927"/>
    </source>
</evidence>
<dbReference type="AlphaFoldDB" id="A0A482W2Q9"/>
<dbReference type="InterPro" id="IPR027417">
    <property type="entry name" value="P-loop_NTPase"/>
</dbReference>
<dbReference type="InterPro" id="IPR003593">
    <property type="entry name" value="AAA+_ATPase"/>
</dbReference>
<dbReference type="GO" id="GO:0005524">
    <property type="term" value="F:ATP binding"/>
    <property type="evidence" value="ECO:0007669"/>
    <property type="project" value="UniProtKB-KW"/>
</dbReference>
<evidence type="ECO:0000256" key="12">
    <source>
        <dbReference type="ARBA" id="ARBA00032509"/>
    </source>
</evidence>
<keyword evidence="3" id="KW-0813">Transport</keyword>
<dbReference type="GO" id="GO:0016887">
    <property type="term" value="F:ATP hydrolysis activity"/>
    <property type="evidence" value="ECO:0007669"/>
    <property type="project" value="InterPro"/>
</dbReference>
<dbReference type="GO" id="GO:0005829">
    <property type="term" value="C:cytosol"/>
    <property type="evidence" value="ECO:0007669"/>
    <property type="project" value="UniProtKB-SubCell"/>
</dbReference>
<dbReference type="Gene3D" id="3.40.50.300">
    <property type="entry name" value="P-loop containing nucleotide triphosphate hydrolases"/>
    <property type="match status" value="2"/>
</dbReference>
<dbReference type="FunFam" id="1.10.8.60:FF:000105">
    <property type="entry name" value="PeRoXisome assembly factor"/>
    <property type="match status" value="1"/>
</dbReference>
<keyword evidence="8" id="KW-0067">ATP-binding</keyword>
<dbReference type="InterPro" id="IPR003960">
    <property type="entry name" value="ATPase_AAA_CS"/>
</dbReference>
<dbReference type="SMART" id="SM00382">
    <property type="entry name" value="AAA"/>
    <property type="match status" value="2"/>
</dbReference>
<evidence type="ECO:0000313" key="18">
    <source>
        <dbReference type="Proteomes" id="UP000292052"/>
    </source>
</evidence>
<feature type="non-terminal residue" evidence="17">
    <location>
        <position position="1"/>
    </location>
</feature>
<dbReference type="Pfam" id="PF17862">
    <property type="entry name" value="AAA_lid_3"/>
    <property type="match status" value="1"/>
</dbReference>
<dbReference type="GO" id="GO:0016558">
    <property type="term" value="P:protein import into peroxisome matrix"/>
    <property type="evidence" value="ECO:0007669"/>
    <property type="project" value="TreeGrafter"/>
</dbReference>
<keyword evidence="7" id="KW-0378">Hydrolase</keyword>
<keyword evidence="5" id="KW-0677">Repeat</keyword>
<dbReference type="InterPro" id="IPR041569">
    <property type="entry name" value="AAA_lid_3"/>
</dbReference>
<dbReference type="PANTHER" id="PTHR23077:SF12">
    <property type="entry name" value="PEROXISOMAL ATPASE PEX1"/>
    <property type="match status" value="1"/>
</dbReference>
<dbReference type="SUPFAM" id="SSF52540">
    <property type="entry name" value="P-loop containing nucleoside triphosphate hydrolases"/>
    <property type="match status" value="2"/>
</dbReference>
<dbReference type="PROSITE" id="PS00674">
    <property type="entry name" value="AAA"/>
    <property type="match status" value="1"/>
</dbReference>
<evidence type="ECO:0000256" key="14">
    <source>
        <dbReference type="ARBA" id="ARBA00046271"/>
    </source>
</evidence>
<comment type="subcellular location">
    <subcellularLocation>
        <location evidence="1">Cytoplasm</location>
        <location evidence="1">Cytosol</location>
    </subcellularLocation>
    <subcellularLocation>
        <location evidence="14">Peroxisome membrane</location>
    </subcellularLocation>
</comment>
<feature type="non-terminal residue" evidence="17">
    <location>
        <position position="911"/>
    </location>
</feature>
<evidence type="ECO:0000256" key="10">
    <source>
        <dbReference type="ARBA" id="ARBA00023136"/>
    </source>
</evidence>
<dbReference type="CDD" id="cd19526">
    <property type="entry name" value="RecA-like_PEX1_r2"/>
    <property type="match status" value="1"/>
</dbReference>
<name>A0A482W2Q9_ASBVE</name>
<gene>
    <name evidence="17" type="ORF">BDFB_007800</name>
</gene>
<feature type="domain" description="AAA+ ATPase" evidence="16">
    <location>
        <begin position="371"/>
        <end position="507"/>
    </location>
</feature>
<evidence type="ECO:0000259" key="16">
    <source>
        <dbReference type="SMART" id="SM00382"/>
    </source>
</evidence>
<feature type="domain" description="AAA+ ATPase" evidence="16">
    <location>
        <begin position="644"/>
        <end position="780"/>
    </location>
</feature>
<dbReference type="STRING" id="1661398.A0A482W2Q9"/>
<organism evidence="17 18">
    <name type="scientific">Asbolus verrucosus</name>
    <name type="common">Desert ironclad beetle</name>
    <dbReference type="NCBI Taxonomy" id="1661398"/>
    <lineage>
        <taxon>Eukaryota</taxon>
        <taxon>Metazoa</taxon>
        <taxon>Ecdysozoa</taxon>
        <taxon>Arthropoda</taxon>
        <taxon>Hexapoda</taxon>
        <taxon>Insecta</taxon>
        <taxon>Pterygota</taxon>
        <taxon>Neoptera</taxon>
        <taxon>Endopterygota</taxon>
        <taxon>Coleoptera</taxon>
        <taxon>Polyphaga</taxon>
        <taxon>Cucujiformia</taxon>
        <taxon>Tenebrionidae</taxon>
        <taxon>Pimeliinae</taxon>
        <taxon>Asbolus</taxon>
    </lineage>
</organism>
<evidence type="ECO:0000256" key="7">
    <source>
        <dbReference type="ARBA" id="ARBA00022801"/>
    </source>
</evidence>
<dbReference type="InterPro" id="IPR050168">
    <property type="entry name" value="AAA_ATPase_domain"/>
</dbReference>
<comment type="subunit">
    <text evidence="15">Interacts with PEX6; forming the PEX1-PEX6 AAA ATPase complex, which is composed of a heterohexamer formed by a trimer of PEX1-PEX6 dimers.</text>
</comment>
<proteinExistence type="inferred from homology"/>
<evidence type="ECO:0000256" key="8">
    <source>
        <dbReference type="ARBA" id="ARBA00022840"/>
    </source>
</evidence>
<keyword evidence="11" id="KW-0576">Peroxisome</keyword>
<evidence type="ECO:0000313" key="17">
    <source>
        <dbReference type="EMBL" id="RZC38937.1"/>
    </source>
</evidence>
<evidence type="ECO:0000256" key="4">
    <source>
        <dbReference type="ARBA" id="ARBA00022490"/>
    </source>
</evidence>
<dbReference type="PANTHER" id="PTHR23077">
    <property type="entry name" value="AAA-FAMILY ATPASE"/>
    <property type="match status" value="1"/>
</dbReference>
<dbReference type="FunFam" id="3.40.50.300:FF:000149">
    <property type="entry name" value="Nuclear valosin-containing protein-like"/>
    <property type="match status" value="1"/>
</dbReference>
<comment type="caution">
    <text evidence="17">The sequence shown here is derived from an EMBL/GenBank/DDBJ whole genome shotgun (WGS) entry which is preliminary data.</text>
</comment>
<evidence type="ECO:0000256" key="1">
    <source>
        <dbReference type="ARBA" id="ARBA00004514"/>
    </source>
</evidence>
<dbReference type="Proteomes" id="UP000292052">
    <property type="component" value="Unassembled WGS sequence"/>
</dbReference>
<dbReference type="OrthoDB" id="8173462at2759"/>
<dbReference type="Gene3D" id="1.10.8.60">
    <property type="match status" value="2"/>
</dbReference>
<keyword evidence="9" id="KW-0653">Protein transport</keyword>
<evidence type="ECO:0000256" key="5">
    <source>
        <dbReference type="ARBA" id="ARBA00022737"/>
    </source>
</evidence>
<keyword evidence="6" id="KW-0547">Nucleotide-binding</keyword>
<dbReference type="GO" id="GO:0005778">
    <property type="term" value="C:peroxisomal membrane"/>
    <property type="evidence" value="ECO:0007669"/>
    <property type="project" value="UniProtKB-SubCell"/>
</dbReference>
<evidence type="ECO:0000256" key="2">
    <source>
        <dbReference type="ARBA" id="ARBA00006914"/>
    </source>
</evidence>
<reference evidence="17 18" key="1">
    <citation type="submission" date="2017-03" db="EMBL/GenBank/DDBJ databases">
        <title>Genome of the blue death feigning beetle - Asbolus verrucosus.</title>
        <authorList>
            <person name="Rider S.D."/>
        </authorList>
    </citation>
    <scope>NUCLEOTIDE SEQUENCE [LARGE SCALE GENOMIC DNA]</scope>
    <source>
        <strain evidence="17">Butters</strain>
        <tissue evidence="17">Head and leg muscle</tissue>
    </source>
</reference>
<sequence length="911" mass="102203">SITCNDCNNTTVFCFKNSVALVYNENETVCVSVNPASNFTDDQSIGFNSLYAKALGIEDNSLVTLTEIAKPPTIQSVIIAAINESDHHVLVMVIVTPMITIDHLTEVVIKPPGEEFKQIINNKNEKETAMKDIKENYDKDIATFDLFADYKDRVNNLILRLVPFKELDKKIGELCHPFSVFVSKNSFLKKLPDTVTNPQIYSAKLLSADNSEDKVVYVRLFVFEDFLNDFKLNAICSENVFVSEVLMDFYDCDIGARVLLEPCKDIPPEQYLADNCKSQKFILNPNIVLNVGNNLRCFLRFEPCQAKFCIVNPDFVRSCTLLVVNESLPPKEVLEKNEFSLSKYTTEVANYQEIVDKSLFLFVYNTKVYSKMYNVLITGKGGTGKTTLLKTIQNIITSFPYFIYTKKINCKSVKGKTVESLHKLFVTAFFDLVHHQPSVLILDDLHILCENVNETDALAQNSVYFNRVSEMLEGVFQSFCEHNAIGILASASSTSKLNKNIYATRGNHLFKNVYSINQLSKSDRKKLLEFFFSDYELENVNLEKLAQKTESFVMQDMNDLADKTLFESYQEDHNQNVIKITREHCEKALETVTLTSLEGVNLHPLGDRDLDDIGGLADVKKILIETMLWPAKYPNLFTNAPLRLPSGLLLYGPPGTGKTILAEAAARHCGLRLISIKGPELLSKYIGASEQAVRDVFQRAQSARPCLLFFDEFDSLAPRRGHDNTGVTDRVVNQLLTQLDGIESLSGVFVLAATSRPDLLDPALLRPGRLDRHIRCSLPDEVLTTAFVSTAILSVSQPSRLDILKALSKSLKFSPDVNLSELARASYGFSGADLQAVLYSAQLDSVKDLLEDEENMEEFQSEIRQAQLMEALKNTRPSLTKAEQAKYDRIYQNFEGGASPDFTPGSRATLA</sequence>
<dbReference type="InterPro" id="IPR003959">
    <property type="entry name" value="ATPase_AAA_core"/>
</dbReference>
<evidence type="ECO:0000256" key="13">
    <source>
        <dbReference type="ARBA" id="ARBA00034532"/>
    </source>
</evidence>
<evidence type="ECO:0000256" key="15">
    <source>
        <dbReference type="ARBA" id="ARBA00064205"/>
    </source>
</evidence>
<dbReference type="EMBL" id="QDEB01038768">
    <property type="protein sequence ID" value="RZC38937.1"/>
    <property type="molecule type" value="Genomic_DNA"/>
</dbReference>
<keyword evidence="4" id="KW-0963">Cytoplasm</keyword>
<protein>
    <recommendedName>
        <fullName evidence="13">Peroxisomal ATPase PEX1</fullName>
    </recommendedName>
    <alternativeName>
        <fullName evidence="12">Peroxin-1</fullName>
    </alternativeName>
</protein>
<comment type="similarity">
    <text evidence="2">Belongs to the AAA ATPase family.</text>
</comment>
<accession>A0A482W2Q9</accession>
<evidence type="ECO:0000256" key="6">
    <source>
        <dbReference type="ARBA" id="ARBA00022741"/>
    </source>
</evidence>
<evidence type="ECO:0000256" key="11">
    <source>
        <dbReference type="ARBA" id="ARBA00023140"/>
    </source>
</evidence>
<dbReference type="Pfam" id="PF00004">
    <property type="entry name" value="AAA"/>
    <property type="match status" value="2"/>
</dbReference>
<evidence type="ECO:0000256" key="3">
    <source>
        <dbReference type="ARBA" id="ARBA00022448"/>
    </source>
</evidence>
<keyword evidence="18" id="KW-1185">Reference proteome</keyword>